<name>A0ABD3F488_9STRA</name>
<comment type="caution">
    <text evidence="1">The sequence shown here is derived from an EMBL/GenBank/DDBJ whole genome shotgun (WGS) entry which is preliminary data.</text>
</comment>
<evidence type="ECO:0000313" key="1">
    <source>
        <dbReference type="EMBL" id="KAL3661635.1"/>
    </source>
</evidence>
<dbReference type="Proteomes" id="UP001632037">
    <property type="component" value="Unassembled WGS sequence"/>
</dbReference>
<evidence type="ECO:0000313" key="2">
    <source>
        <dbReference type="Proteomes" id="UP001632037"/>
    </source>
</evidence>
<proteinExistence type="predicted"/>
<organism evidence="1 2">
    <name type="scientific">Phytophthora oleae</name>
    <dbReference type="NCBI Taxonomy" id="2107226"/>
    <lineage>
        <taxon>Eukaryota</taxon>
        <taxon>Sar</taxon>
        <taxon>Stramenopiles</taxon>
        <taxon>Oomycota</taxon>
        <taxon>Peronosporomycetes</taxon>
        <taxon>Peronosporales</taxon>
        <taxon>Peronosporaceae</taxon>
        <taxon>Phytophthora</taxon>
    </lineage>
</organism>
<accession>A0ABD3F488</accession>
<reference evidence="1 2" key="1">
    <citation type="submission" date="2024-09" db="EMBL/GenBank/DDBJ databases">
        <title>Genome sequencing and assembly of Phytophthora oleae, isolate VK10A, causative agent of rot of olive drupes.</title>
        <authorList>
            <person name="Conti Taguali S."/>
            <person name="Riolo M."/>
            <person name="La Spada F."/>
            <person name="Cacciola S.O."/>
            <person name="Dionisio G."/>
        </authorList>
    </citation>
    <scope>NUCLEOTIDE SEQUENCE [LARGE SCALE GENOMIC DNA]</scope>
    <source>
        <strain evidence="1 2">VK10A</strain>
    </source>
</reference>
<keyword evidence="2" id="KW-1185">Reference proteome</keyword>
<dbReference type="EMBL" id="JBIMZQ010000035">
    <property type="protein sequence ID" value="KAL3661635.1"/>
    <property type="molecule type" value="Genomic_DNA"/>
</dbReference>
<gene>
    <name evidence="1" type="ORF">V7S43_013394</name>
</gene>
<protein>
    <submittedName>
        <fullName evidence="1">Uncharacterized protein</fullName>
    </submittedName>
</protein>
<sequence length="211" mass="24093">MTTARLRAPLAIGKQKFRSPPVPLHFVSFLAVSKLLMGLVNNDFPPLLRQEPAARTFADHWNERRAVSRPCDCLSTYRTLLRTKTCELVISCTWFYRYSRGFHWDSSTWLQTEETSSCSISDELDAATQAVMESSCALIAKTIDNIFNACSALGYSNLTRDHLRVVDDWDSDDLYLLPNTLPILIMPYYDNTPYSRHAIPTWGEDACVFRL</sequence>
<dbReference type="AlphaFoldDB" id="A0ABD3F488"/>